<feature type="transmembrane region" description="Helical" evidence="9">
    <location>
        <begin position="179"/>
        <end position="199"/>
    </location>
</feature>
<feature type="transmembrane region" description="Helical" evidence="9">
    <location>
        <begin position="336"/>
        <end position="355"/>
    </location>
</feature>
<feature type="transmembrane region" description="Helical" evidence="9">
    <location>
        <begin position="85"/>
        <end position="103"/>
    </location>
</feature>
<dbReference type="GO" id="GO:0022857">
    <property type="term" value="F:transmembrane transporter activity"/>
    <property type="evidence" value="ECO:0007669"/>
    <property type="project" value="InterPro"/>
</dbReference>
<evidence type="ECO:0000256" key="7">
    <source>
        <dbReference type="ARBA" id="ARBA00023136"/>
    </source>
</evidence>
<dbReference type="GO" id="GO:0019752">
    <property type="term" value="P:carboxylic acid metabolic process"/>
    <property type="evidence" value="ECO:0007669"/>
    <property type="project" value="UniProtKB-ARBA"/>
</dbReference>
<dbReference type="InterPro" id="IPR011701">
    <property type="entry name" value="MFS"/>
</dbReference>
<evidence type="ECO:0000256" key="8">
    <source>
        <dbReference type="ARBA" id="ARBA00038514"/>
    </source>
</evidence>
<keyword evidence="4" id="KW-0997">Cell inner membrane</keyword>
<feature type="transmembrane region" description="Helical" evidence="9">
    <location>
        <begin position="422"/>
        <end position="444"/>
    </location>
</feature>
<evidence type="ECO:0000313" key="12">
    <source>
        <dbReference type="Proteomes" id="UP000254877"/>
    </source>
</evidence>
<name>A0A376LBK7_ECOLX</name>
<dbReference type="GO" id="GO:0005975">
    <property type="term" value="P:carbohydrate metabolic process"/>
    <property type="evidence" value="ECO:0007669"/>
    <property type="project" value="UniProtKB-ARBA"/>
</dbReference>
<dbReference type="PROSITE" id="PS50850">
    <property type="entry name" value="MFS"/>
    <property type="match status" value="1"/>
</dbReference>
<reference evidence="11 12" key="1">
    <citation type="submission" date="2018-06" db="EMBL/GenBank/DDBJ databases">
        <authorList>
            <consortium name="Pathogen Informatics"/>
            <person name="Doyle S."/>
        </authorList>
    </citation>
    <scope>NUCLEOTIDE SEQUENCE [LARGE SCALE GENOMIC DNA]</scope>
    <source>
        <strain evidence="11 12">NCTC7928</strain>
    </source>
</reference>
<comment type="subcellular location">
    <subcellularLocation>
        <location evidence="1">Cell inner membrane</location>
        <topology evidence="1">Multi-pass membrane protein</topology>
    </subcellularLocation>
</comment>
<protein>
    <submittedName>
        <fullName evidence="11">Galactarate transporter</fullName>
    </submittedName>
</protein>
<gene>
    <name evidence="11" type="primary">garP</name>
    <name evidence="11" type="ORF">NCTC7928_02287</name>
</gene>
<evidence type="ECO:0000256" key="9">
    <source>
        <dbReference type="SAM" id="Phobius"/>
    </source>
</evidence>
<keyword evidence="2" id="KW-0813">Transport</keyword>
<keyword evidence="6 9" id="KW-1133">Transmembrane helix</keyword>
<feature type="transmembrane region" description="Helical" evidence="9">
    <location>
        <begin position="151"/>
        <end position="173"/>
    </location>
</feature>
<evidence type="ECO:0000256" key="2">
    <source>
        <dbReference type="ARBA" id="ARBA00022448"/>
    </source>
</evidence>
<feature type="transmembrane region" description="Helical" evidence="9">
    <location>
        <begin position="12"/>
        <end position="32"/>
    </location>
</feature>
<dbReference type="SUPFAM" id="SSF103473">
    <property type="entry name" value="MFS general substrate transporter"/>
    <property type="match status" value="1"/>
</dbReference>
<comment type="similarity">
    <text evidence="8">Belongs to the major facilitator superfamily. Phthalate permease family.</text>
</comment>
<accession>A0A376LBK7</accession>
<feature type="transmembrane region" description="Helical" evidence="9">
    <location>
        <begin position="300"/>
        <end position="324"/>
    </location>
</feature>
<dbReference type="NCBIfam" id="TIGR00893">
    <property type="entry name" value="2A0114"/>
    <property type="match status" value="1"/>
</dbReference>
<evidence type="ECO:0000256" key="3">
    <source>
        <dbReference type="ARBA" id="ARBA00022475"/>
    </source>
</evidence>
<dbReference type="GO" id="GO:0005886">
    <property type="term" value="C:plasma membrane"/>
    <property type="evidence" value="ECO:0007669"/>
    <property type="project" value="UniProtKB-SubCell"/>
</dbReference>
<dbReference type="Gene3D" id="1.20.1250.20">
    <property type="entry name" value="MFS general substrate transporter like domains"/>
    <property type="match status" value="2"/>
</dbReference>
<dbReference type="EMBL" id="UGAB01000002">
    <property type="protein sequence ID" value="STF41678.1"/>
    <property type="molecule type" value="Genomic_DNA"/>
</dbReference>
<keyword evidence="3" id="KW-1003">Cell membrane</keyword>
<dbReference type="PANTHER" id="PTHR11662">
    <property type="entry name" value="SOLUTE CARRIER FAMILY 17"/>
    <property type="match status" value="1"/>
</dbReference>
<keyword evidence="5 9" id="KW-0812">Transmembrane</keyword>
<sequence length="454" mass="50369">MILDTVDVKKKGVHTRYLILLIIFIVTAVNYADRATLSIAGTEVAKELQLSAVSMGYIFSAFGWAYLLMQIPGGWLLDKFGSKKVYTYSLFFWSLFTFLQGFVDMFPLAWAGISMFFMRFMLGFSEAPSFPANARIVAAWFPTKERGTASAIFNSAQYFSLALFSPLLGWLTFAWGWEHVFTVMGVIGFVLTALWIKLIHNPTDHPRMSAEELKFISENGAVVDMDHKKPGSAAASGPKLHYIKQLLSNRMMLGVFFGQYFINTITWFFLTWFFLTWFFLTWFPIYLVQEKGMSILKVGLVASIPALCGFAGGVLGGVFSDYLIKRGLSLTLARKLPIVLGMLLASTIILCNYTNNTTLVVMLMALAFFGKGFGALGWPVISDTAPKEIVGLCGGVFNVFGNVASIVTPLVIGYLVSELHSFNAALVFVGCSALMAMVCYLFVVGDIKRMELQK</sequence>
<evidence type="ECO:0000259" key="10">
    <source>
        <dbReference type="PROSITE" id="PS50850"/>
    </source>
</evidence>
<dbReference type="FunFam" id="1.20.1250.20:FF:000006">
    <property type="entry name" value="MFS transporter"/>
    <property type="match status" value="1"/>
</dbReference>
<dbReference type="InterPro" id="IPR050382">
    <property type="entry name" value="MFS_Na/Anion_cotransporter"/>
</dbReference>
<dbReference type="FunFam" id="1.20.1250.20:FF:000010">
    <property type="entry name" value="Probable glucarate transporter"/>
    <property type="match status" value="1"/>
</dbReference>
<dbReference type="Pfam" id="PF07690">
    <property type="entry name" value="MFS_1"/>
    <property type="match status" value="2"/>
</dbReference>
<feature type="transmembrane region" description="Helical" evidence="9">
    <location>
        <begin position="260"/>
        <end position="280"/>
    </location>
</feature>
<dbReference type="PANTHER" id="PTHR11662:SF399">
    <property type="entry name" value="FI19708P1-RELATED"/>
    <property type="match status" value="1"/>
</dbReference>
<evidence type="ECO:0000256" key="1">
    <source>
        <dbReference type="ARBA" id="ARBA00004429"/>
    </source>
</evidence>
<feature type="transmembrane region" description="Helical" evidence="9">
    <location>
        <begin position="52"/>
        <end position="73"/>
    </location>
</feature>
<feature type="transmembrane region" description="Helical" evidence="9">
    <location>
        <begin position="361"/>
        <end position="382"/>
    </location>
</feature>
<feature type="transmembrane region" description="Helical" evidence="9">
    <location>
        <begin position="389"/>
        <end position="416"/>
    </location>
</feature>
<keyword evidence="7 9" id="KW-0472">Membrane</keyword>
<organism evidence="11 12">
    <name type="scientific">Escherichia coli</name>
    <dbReference type="NCBI Taxonomy" id="562"/>
    <lineage>
        <taxon>Bacteria</taxon>
        <taxon>Pseudomonadati</taxon>
        <taxon>Pseudomonadota</taxon>
        <taxon>Gammaproteobacteria</taxon>
        <taxon>Enterobacterales</taxon>
        <taxon>Enterobacteriaceae</taxon>
        <taxon>Escherichia</taxon>
    </lineage>
</organism>
<feature type="domain" description="Major facilitator superfamily (MFS) profile" evidence="10">
    <location>
        <begin position="19"/>
        <end position="448"/>
    </location>
</feature>
<evidence type="ECO:0000256" key="4">
    <source>
        <dbReference type="ARBA" id="ARBA00022519"/>
    </source>
</evidence>
<dbReference type="CDD" id="cd17319">
    <property type="entry name" value="MFS_ExuT_GudP_like"/>
    <property type="match status" value="1"/>
</dbReference>
<dbReference type="AlphaFoldDB" id="A0A376LBK7"/>
<dbReference type="Proteomes" id="UP000254877">
    <property type="component" value="Unassembled WGS sequence"/>
</dbReference>
<evidence type="ECO:0000256" key="5">
    <source>
        <dbReference type="ARBA" id="ARBA00022692"/>
    </source>
</evidence>
<evidence type="ECO:0000313" key="11">
    <source>
        <dbReference type="EMBL" id="STF41678.1"/>
    </source>
</evidence>
<dbReference type="InterPro" id="IPR036259">
    <property type="entry name" value="MFS_trans_sf"/>
</dbReference>
<dbReference type="InterPro" id="IPR020846">
    <property type="entry name" value="MFS_dom"/>
</dbReference>
<proteinExistence type="inferred from homology"/>
<evidence type="ECO:0000256" key="6">
    <source>
        <dbReference type="ARBA" id="ARBA00022989"/>
    </source>
</evidence>